<feature type="non-terminal residue" evidence="3">
    <location>
        <position position="1"/>
    </location>
</feature>
<keyword evidence="4" id="KW-1185">Reference proteome</keyword>
<sequence>MVFNLQLTFTAGAKLHTNPERQPQCFLLAETTDASLESLHTHSFSLQYQQKTWNCWDKITVPGFNSKGEVVTLRDVCDHIQREHDLVPQMLLFGTATLYDKEAEIKEQQPPFRLNICSVWASACPVLLAGEQPTVQLCLGSRSAEGSSGVRDREAMATPSQGPSKYSLGPVSAAAAKPLMSRPFHAGLTELIRKITGKPIPKECRLLILPMVCENEESNDELPPVHLHYGEKLT</sequence>
<proteinExistence type="predicted"/>
<dbReference type="Pfam" id="PF09358">
    <property type="entry name" value="E1_UFD"/>
    <property type="match status" value="1"/>
</dbReference>
<dbReference type="InterPro" id="IPR038252">
    <property type="entry name" value="UBA_E1_C_sf"/>
</dbReference>
<dbReference type="Gene3D" id="3.10.290.60">
    <property type="entry name" value="Ubiquitin-activating enzyme E1, UFD domain"/>
    <property type="match status" value="1"/>
</dbReference>
<protein>
    <recommendedName>
        <fullName evidence="2">Ubiquitin-activating enzyme E1 C-terminal domain-containing protein</fullName>
    </recommendedName>
</protein>
<dbReference type="AlphaFoldDB" id="V8NSD6"/>
<dbReference type="InterPro" id="IPR018965">
    <property type="entry name" value="Ub-activating_enz_E1_C"/>
</dbReference>
<gene>
    <name evidence="3" type="ORF">L345_09050</name>
</gene>
<evidence type="ECO:0000313" key="3">
    <source>
        <dbReference type="EMBL" id="ETE65179.1"/>
    </source>
</evidence>
<reference evidence="3 4" key="1">
    <citation type="journal article" date="2013" name="Proc. Natl. Acad. Sci. U.S.A.">
        <title>The king cobra genome reveals dynamic gene evolution and adaptation in the snake venom system.</title>
        <authorList>
            <person name="Vonk F.J."/>
            <person name="Casewell N.R."/>
            <person name="Henkel C.V."/>
            <person name="Heimberg A.M."/>
            <person name="Jansen H.J."/>
            <person name="McCleary R.J."/>
            <person name="Kerkkamp H.M."/>
            <person name="Vos R.A."/>
            <person name="Guerreiro I."/>
            <person name="Calvete J.J."/>
            <person name="Wuster W."/>
            <person name="Woods A.E."/>
            <person name="Logan J.M."/>
            <person name="Harrison R.A."/>
            <person name="Castoe T.A."/>
            <person name="de Koning A.P."/>
            <person name="Pollock D.D."/>
            <person name="Yandell M."/>
            <person name="Calderon D."/>
            <person name="Renjifo C."/>
            <person name="Currier R.B."/>
            <person name="Salgado D."/>
            <person name="Pla D."/>
            <person name="Sanz L."/>
            <person name="Hyder A.S."/>
            <person name="Ribeiro J.M."/>
            <person name="Arntzen J.W."/>
            <person name="van den Thillart G.E."/>
            <person name="Boetzer M."/>
            <person name="Pirovano W."/>
            <person name="Dirks R.P."/>
            <person name="Spaink H.P."/>
            <person name="Duboule D."/>
            <person name="McGlinn E."/>
            <person name="Kini R.M."/>
            <person name="Richardson M.K."/>
        </authorList>
    </citation>
    <scope>NUCLEOTIDE SEQUENCE</scope>
    <source>
        <tissue evidence="3">Blood</tissue>
    </source>
</reference>
<comment type="caution">
    <text evidence="3">The sequence shown here is derived from an EMBL/GenBank/DDBJ whole genome shotgun (WGS) entry which is preliminary data.</text>
</comment>
<organism evidence="3 4">
    <name type="scientific">Ophiophagus hannah</name>
    <name type="common">King cobra</name>
    <name type="synonym">Naja hannah</name>
    <dbReference type="NCBI Taxonomy" id="8665"/>
    <lineage>
        <taxon>Eukaryota</taxon>
        <taxon>Metazoa</taxon>
        <taxon>Chordata</taxon>
        <taxon>Craniata</taxon>
        <taxon>Vertebrata</taxon>
        <taxon>Euteleostomi</taxon>
        <taxon>Lepidosauria</taxon>
        <taxon>Squamata</taxon>
        <taxon>Bifurcata</taxon>
        <taxon>Unidentata</taxon>
        <taxon>Episquamata</taxon>
        <taxon>Toxicofera</taxon>
        <taxon>Serpentes</taxon>
        <taxon>Colubroidea</taxon>
        <taxon>Elapidae</taxon>
        <taxon>Elapinae</taxon>
        <taxon>Ophiophagus</taxon>
    </lineage>
</organism>
<dbReference type="EMBL" id="AZIM01001967">
    <property type="protein sequence ID" value="ETE65179.1"/>
    <property type="molecule type" value="Genomic_DNA"/>
</dbReference>
<dbReference type="Proteomes" id="UP000018936">
    <property type="component" value="Unassembled WGS sequence"/>
</dbReference>
<name>V8NSD6_OPHHA</name>
<accession>V8NSD6</accession>
<evidence type="ECO:0000256" key="1">
    <source>
        <dbReference type="SAM" id="MobiDB-lite"/>
    </source>
</evidence>
<evidence type="ECO:0000313" key="4">
    <source>
        <dbReference type="Proteomes" id="UP000018936"/>
    </source>
</evidence>
<feature type="region of interest" description="Disordered" evidence="1">
    <location>
        <begin position="144"/>
        <end position="168"/>
    </location>
</feature>
<evidence type="ECO:0000259" key="2">
    <source>
        <dbReference type="Pfam" id="PF09358"/>
    </source>
</evidence>
<feature type="domain" description="Ubiquitin-activating enzyme E1 C-terminal" evidence="2">
    <location>
        <begin position="56"/>
        <end position="109"/>
    </location>
</feature>